<evidence type="ECO:0000259" key="20">
    <source>
        <dbReference type="Pfam" id="PF08245"/>
    </source>
</evidence>
<evidence type="ECO:0000256" key="8">
    <source>
        <dbReference type="ARBA" id="ARBA00019357"/>
    </source>
</evidence>
<comment type="catalytic activity">
    <reaction evidence="16">
        <text>(6S)-5,6,7,8-tetrahydrofolyl-(gamma-L-Glu)(n) + L-glutamate + ATP = (6S)-5,6,7,8-tetrahydrofolyl-(gamma-L-Glu)(n+1) + ADP + phosphate + H(+)</text>
        <dbReference type="Rhea" id="RHEA:10580"/>
        <dbReference type="Rhea" id="RHEA-COMP:14738"/>
        <dbReference type="Rhea" id="RHEA-COMP:14740"/>
        <dbReference type="ChEBI" id="CHEBI:15378"/>
        <dbReference type="ChEBI" id="CHEBI:29985"/>
        <dbReference type="ChEBI" id="CHEBI:30616"/>
        <dbReference type="ChEBI" id="CHEBI:43474"/>
        <dbReference type="ChEBI" id="CHEBI:141005"/>
        <dbReference type="ChEBI" id="CHEBI:456216"/>
        <dbReference type="EC" id="6.3.2.17"/>
    </reaction>
</comment>
<proteinExistence type="inferred from homology"/>
<dbReference type="PANTHER" id="PTHR11136:SF0">
    <property type="entry name" value="DIHYDROFOLATE SYNTHETASE-RELATED"/>
    <property type="match status" value="1"/>
</dbReference>
<dbReference type="Pfam" id="PF02875">
    <property type="entry name" value="Mur_ligase_C"/>
    <property type="match status" value="1"/>
</dbReference>
<dbReference type="GO" id="GO:0046872">
    <property type="term" value="F:metal ion binding"/>
    <property type="evidence" value="ECO:0007669"/>
    <property type="project" value="UniProtKB-KW"/>
</dbReference>
<evidence type="ECO:0000256" key="17">
    <source>
        <dbReference type="ARBA" id="ARBA00049161"/>
    </source>
</evidence>
<evidence type="ECO:0000259" key="19">
    <source>
        <dbReference type="Pfam" id="PF02875"/>
    </source>
</evidence>
<dbReference type="GO" id="GO:0004326">
    <property type="term" value="F:tetrahydrofolylpolyglutamate synthase activity"/>
    <property type="evidence" value="ECO:0007669"/>
    <property type="project" value="UniProtKB-EC"/>
</dbReference>
<keyword evidence="10" id="KW-0479">Metal-binding</keyword>
<dbReference type="RefSeq" id="WP_062484851.1">
    <property type="nucleotide sequence ID" value="NZ_KQ960925.1"/>
</dbReference>
<keyword evidence="12 18" id="KW-0067">ATP-binding</keyword>
<evidence type="ECO:0000256" key="14">
    <source>
        <dbReference type="ARBA" id="ARBA00022909"/>
    </source>
</evidence>
<evidence type="ECO:0000256" key="5">
    <source>
        <dbReference type="ARBA" id="ARBA00011245"/>
    </source>
</evidence>
<dbReference type="Pfam" id="PF08245">
    <property type="entry name" value="Mur_ligase_M"/>
    <property type="match status" value="1"/>
</dbReference>
<evidence type="ECO:0000256" key="4">
    <source>
        <dbReference type="ARBA" id="ARBA00008276"/>
    </source>
</evidence>
<feature type="domain" description="Mur ligase central" evidence="20">
    <location>
        <begin position="44"/>
        <end position="271"/>
    </location>
</feature>
<dbReference type="InterPro" id="IPR001645">
    <property type="entry name" value="Folylpolyglutamate_synth"/>
</dbReference>
<keyword evidence="22" id="KW-1185">Reference proteome</keyword>
<evidence type="ECO:0000256" key="2">
    <source>
        <dbReference type="ARBA" id="ARBA00004799"/>
    </source>
</evidence>
<dbReference type="GO" id="GO:0005524">
    <property type="term" value="F:ATP binding"/>
    <property type="evidence" value="ECO:0007669"/>
    <property type="project" value="UniProtKB-KW"/>
</dbReference>
<dbReference type="EMBL" id="LSDT01000002">
    <property type="protein sequence ID" value="KXB93154.1"/>
    <property type="molecule type" value="Genomic_DNA"/>
</dbReference>
<name>A0A134CLX7_9FIRM</name>
<dbReference type="FunFam" id="3.40.1190.10:FF:000004">
    <property type="entry name" value="Dihydrofolate synthase/folylpolyglutamate synthase"/>
    <property type="match status" value="1"/>
</dbReference>
<organism evidence="21 22">
    <name type="scientific">Megasphaera hutchinsoni</name>
    <dbReference type="NCBI Taxonomy" id="1588748"/>
    <lineage>
        <taxon>Bacteria</taxon>
        <taxon>Bacillati</taxon>
        <taxon>Bacillota</taxon>
        <taxon>Negativicutes</taxon>
        <taxon>Veillonellales</taxon>
        <taxon>Veillonellaceae</taxon>
        <taxon>Megasphaera</taxon>
    </lineage>
</organism>
<evidence type="ECO:0000256" key="6">
    <source>
        <dbReference type="ARBA" id="ARBA00013023"/>
    </source>
</evidence>
<evidence type="ECO:0000313" key="21">
    <source>
        <dbReference type="EMBL" id="KXB93154.1"/>
    </source>
</evidence>
<keyword evidence="14" id="KW-0289">Folate biosynthesis</keyword>
<dbReference type="SUPFAM" id="SSF53244">
    <property type="entry name" value="MurD-like peptide ligases, peptide-binding domain"/>
    <property type="match status" value="1"/>
</dbReference>
<evidence type="ECO:0000256" key="9">
    <source>
        <dbReference type="ARBA" id="ARBA00022598"/>
    </source>
</evidence>
<comment type="pathway">
    <text evidence="2">Cofactor biosynthesis; tetrahydrofolate biosynthesis; 7,8-dihydrofolate from 2-amino-4-hydroxy-6-hydroxymethyl-7,8-dihydropteridine diphosphate and 4-aminobenzoate: step 2/2.</text>
</comment>
<protein>
    <recommendedName>
        <fullName evidence="8">Dihydrofolate synthase/folylpolyglutamate synthase</fullName>
        <ecNumber evidence="6">6.3.2.12</ecNumber>
        <ecNumber evidence="7">6.3.2.17</ecNumber>
    </recommendedName>
    <alternativeName>
        <fullName evidence="15">Tetrahydrofolylpolyglutamate synthase</fullName>
    </alternativeName>
</protein>
<dbReference type="AlphaFoldDB" id="A0A134CLX7"/>
<dbReference type="InterPro" id="IPR036615">
    <property type="entry name" value="Mur_ligase_C_dom_sf"/>
</dbReference>
<dbReference type="Gene3D" id="3.40.1190.10">
    <property type="entry name" value="Mur-like, catalytic domain"/>
    <property type="match status" value="1"/>
</dbReference>
<dbReference type="PROSITE" id="PS01012">
    <property type="entry name" value="FOLYLPOLYGLU_SYNT_2"/>
    <property type="match status" value="1"/>
</dbReference>
<dbReference type="SUPFAM" id="SSF53623">
    <property type="entry name" value="MurD-like peptide ligases, catalytic domain"/>
    <property type="match status" value="1"/>
</dbReference>
<gene>
    <name evidence="21" type="ORF">HMPREF3182_00071</name>
</gene>
<comment type="caution">
    <text evidence="21">The sequence shown here is derived from an EMBL/GenBank/DDBJ whole genome shotgun (WGS) entry which is preliminary data.</text>
</comment>
<feature type="domain" description="Mur ligase C-terminal" evidence="19">
    <location>
        <begin position="298"/>
        <end position="415"/>
    </location>
</feature>
<dbReference type="NCBIfam" id="TIGR01499">
    <property type="entry name" value="folC"/>
    <property type="match status" value="1"/>
</dbReference>
<dbReference type="STRING" id="1588748.HMPREF3182_00071"/>
<evidence type="ECO:0000256" key="16">
    <source>
        <dbReference type="ARBA" id="ARBA00047493"/>
    </source>
</evidence>
<comment type="pathway">
    <text evidence="3">Cofactor biosynthesis; tetrahydrofolylpolyglutamate biosynthesis.</text>
</comment>
<reference evidence="22" key="1">
    <citation type="submission" date="2016-01" db="EMBL/GenBank/DDBJ databases">
        <authorList>
            <person name="Mitreva M."/>
            <person name="Pepin K.H."/>
            <person name="Mihindukulasuriya K.A."/>
            <person name="Fulton R."/>
            <person name="Fronick C."/>
            <person name="O'Laughlin M."/>
            <person name="Miner T."/>
            <person name="Herter B."/>
            <person name="Rosa B.A."/>
            <person name="Cordes M."/>
            <person name="Tomlinson C."/>
            <person name="Wollam A."/>
            <person name="Palsikar V.B."/>
            <person name="Mardis E.R."/>
            <person name="Wilson R.K."/>
        </authorList>
    </citation>
    <scope>NUCLEOTIDE SEQUENCE [LARGE SCALE GENOMIC DNA]</scope>
    <source>
        <strain evidence="22">KA00182</strain>
    </source>
</reference>
<accession>A0A134CLX7</accession>
<dbReference type="PANTHER" id="PTHR11136">
    <property type="entry name" value="FOLYLPOLYGLUTAMATE SYNTHASE-RELATED"/>
    <property type="match status" value="1"/>
</dbReference>
<evidence type="ECO:0000256" key="3">
    <source>
        <dbReference type="ARBA" id="ARBA00005150"/>
    </source>
</evidence>
<evidence type="ECO:0000256" key="13">
    <source>
        <dbReference type="ARBA" id="ARBA00022842"/>
    </source>
</evidence>
<dbReference type="GO" id="GO:0046656">
    <property type="term" value="P:folic acid biosynthetic process"/>
    <property type="evidence" value="ECO:0007669"/>
    <property type="project" value="UniProtKB-KW"/>
</dbReference>
<dbReference type="Gene3D" id="3.90.190.20">
    <property type="entry name" value="Mur ligase, C-terminal domain"/>
    <property type="match status" value="1"/>
</dbReference>
<dbReference type="EC" id="6.3.2.17" evidence="7"/>
<dbReference type="GO" id="GO:0008841">
    <property type="term" value="F:dihydrofolate synthase activity"/>
    <property type="evidence" value="ECO:0007669"/>
    <property type="project" value="UniProtKB-EC"/>
</dbReference>
<comment type="catalytic activity">
    <reaction evidence="17">
        <text>7,8-dihydropteroate + L-glutamate + ATP = 7,8-dihydrofolate + ADP + phosphate + H(+)</text>
        <dbReference type="Rhea" id="RHEA:23584"/>
        <dbReference type="ChEBI" id="CHEBI:15378"/>
        <dbReference type="ChEBI" id="CHEBI:17839"/>
        <dbReference type="ChEBI" id="CHEBI:29985"/>
        <dbReference type="ChEBI" id="CHEBI:30616"/>
        <dbReference type="ChEBI" id="CHEBI:43474"/>
        <dbReference type="ChEBI" id="CHEBI:57451"/>
        <dbReference type="ChEBI" id="CHEBI:456216"/>
        <dbReference type="EC" id="6.3.2.12"/>
    </reaction>
</comment>
<evidence type="ECO:0000256" key="18">
    <source>
        <dbReference type="PIRNR" id="PIRNR001563"/>
    </source>
</evidence>
<dbReference type="PIRSF" id="PIRSF001563">
    <property type="entry name" value="Folylpolyglu_synth"/>
    <property type="match status" value="1"/>
</dbReference>
<evidence type="ECO:0000256" key="7">
    <source>
        <dbReference type="ARBA" id="ARBA00013025"/>
    </source>
</evidence>
<evidence type="ECO:0000313" key="22">
    <source>
        <dbReference type="Proteomes" id="UP000070160"/>
    </source>
</evidence>
<evidence type="ECO:0000256" key="10">
    <source>
        <dbReference type="ARBA" id="ARBA00022723"/>
    </source>
</evidence>
<evidence type="ECO:0000256" key="11">
    <source>
        <dbReference type="ARBA" id="ARBA00022741"/>
    </source>
</evidence>
<dbReference type="EC" id="6.3.2.12" evidence="6"/>
<keyword evidence="9 18" id="KW-0436">Ligase</keyword>
<dbReference type="InterPro" id="IPR036565">
    <property type="entry name" value="Mur-like_cat_sf"/>
</dbReference>
<dbReference type="InterPro" id="IPR004101">
    <property type="entry name" value="Mur_ligase_C"/>
</dbReference>
<comment type="cofactor">
    <cofactor evidence="1">
        <name>Mg(2+)</name>
        <dbReference type="ChEBI" id="CHEBI:18420"/>
    </cofactor>
</comment>
<evidence type="ECO:0000256" key="1">
    <source>
        <dbReference type="ARBA" id="ARBA00001946"/>
    </source>
</evidence>
<comment type="similarity">
    <text evidence="4 18">Belongs to the folylpolyglutamate synthase family.</text>
</comment>
<dbReference type="PATRIC" id="fig|1588748.3.peg.69"/>
<evidence type="ECO:0000256" key="12">
    <source>
        <dbReference type="ARBA" id="ARBA00022840"/>
    </source>
</evidence>
<dbReference type="InterPro" id="IPR018109">
    <property type="entry name" value="Folylpolyglutamate_synth_CS"/>
</dbReference>
<dbReference type="InterPro" id="IPR013221">
    <property type="entry name" value="Mur_ligase_cen"/>
</dbReference>
<keyword evidence="13" id="KW-0460">Magnesium</keyword>
<comment type="subunit">
    <text evidence="5">Monomer.</text>
</comment>
<keyword evidence="11 18" id="KW-0547">Nucleotide-binding</keyword>
<evidence type="ECO:0000256" key="15">
    <source>
        <dbReference type="ARBA" id="ARBA00030592"/>
    </source>
</evidence>
<dbReference type="Proteomes" id="UP000070160">
    <property type="component" value="Unassembled WGS sequence"/>
</dbReference>
<dbReference type="GO" id="GO:0005737">
    <property type="term" value="C:cytoplasm"/>
    <property type="evidence" value="ECO:0007669"/>
    <property type="project" value="TreeGrafter"/>
</dbReference>
<sequence>MTYEEAVQYIEQASSFGIQLGLSRITALLDMLGNPQRQYQTIHVTGTNGKGSVTAMVTAALEAAGYRVGRYTSPHLETYRERIYVHGQLISAPDFADAIATVQEGVNQLTASGQEAPTTFEMLTAAAFWYFAEKKVDYAVIEVGLGGLLDSTNVITPVVSIITNVDFDHMKYCGHTIGEIATQKAGIIKAGVPVVTTATGEALQVIAKRAYAKQSRLYALHHGFDVMPLPPGEDKTTQAIRVTTTAGKTIDVTLPLLGQHQQQNGAAAVMALLELARTRKALTRTAICQGLAHVRWPGRFQVLTVQGKQVVIDGAHNPAGITSFCQTYEQVFARRPRIFVFSVLADKDYTHMIQELFRSDDEVYVAPVPNPRTADPKVLCPQLPCHATPCQSLEEAVDRAFTHATAEDVICLVGSLYMQGVVRAYLREHYQASL</sequence>